<dbReference type="Proteomes" id="UP000785679">
    <property type="component" value="Unassembled WGS sequence"/>
</dbReference>
<evidence type="ECO:0000313" key="1">
    <source>
        <dbReference type="EMBL" id="TNV80407.1"/>
    </source>
</evidence>
<evidence type="ECO:0000313" key="2">
    <source>
        <dbReference type="Proteomes" id="UP000785679"/>
    </source>
</evidence>
<accession>A0A8J8NR90</accession>
<comment type="caution">
    <text evidence="1">The sequence shown here is derived from an EMBL/GenBank/DDBJ whole genome shotgun (WGS) entry which is preliminary data.</text>
</comment>
<proteinExistence type="predicted"/>
<dbReference type="EMBL" id="RRYP01007545">
    <property type="protein sequence ID" value="TNV80407.1"/>
    <property type="molecule type" value="Genomic_DNA"/>
</dbReference>
<reference evidence="1" key="1">
    <citation type="submission" date="2019-06" db="EMBL/GenBank/DDBJ databases">
        <authorList>
            <person name="Zheng W."/>
        </authorList>
    </citation>
    <scope>NUCLEOTIDE SEQUENCE</scope>
    <source>
        <strain evidence="1">QDHG01</strain>
    </source>
</reference>
<keyword evidence="2" id="KW-1185">Reference proteome</keyword>
<dbReference type="AlphaFoldDB" id="A0A8J8NR90"/>
<organism evidence="1 2">
    <name type="scientific">Halteria grandinella</name>
    <dbReference type="NCBI Taxonomy" id="5974"/>
    <lineage>
        <taxon>Eukaryota</taxon>
        <taxon>Sar</taxon>
        <taxon>Alveolata</taxon>
        <taxon>Ciliophora</taxon>
        <taxon>Intramacronucleata</taxon>
        <taxon>Spirotrichea</taxon>
        <taxon>Stichotrichia</taxon>
        <taxon>Sporadotrichida</taxon>
        <taxon>Halteriidae</taxon>
        <taxon>Halteria</taxon>
    </lineage>
</organism>
<protein>
    <submittedName>
        <fullName evidence="1">Uncharacterized protein</fullName>
    </submittedName>
</protein>
<name>A0A8J8NR90_HALGN</name>
<gene>
    <name evidence="1" type="ORF">FGO68_gene5178</name>
</gene>
<sequence>MRPSHLSCNYSPSCARRAPSMYYEKSSQQSLVVRMLARKILPFILDCKGIFIKQFIICNQFSRFIHQN</sequence>